<dbReference type="Proteomes" id="UP000183245">
    <property type="component" value="Unassembled WGS sequence"/>
</dbReference>
<dbReference type="SFLD" id="SFLDS00029">
    <property type="entry name" value="Radical_SAM"/>
    <property type="match status" value="1"/>
</dbReference>
<gene>
    <name evidence="7" type="ORF">AUK40_06800</name>
</gene>
<dbReference type="InterPro" id="IPR036724">
    <property type="entry name" value="Cobalamin-bd_sf"/>
</dbReference>
<dbReference type="InterPro" id="IPR007197">
    <property type="entry name" value="rSAM"/>
</dbReference>
<comment type="caution">
    <text evidence="7">The sequence shown here is derived from an EMBL/GenBank/DDBJ whole genome shotgun (WGS) entry which is preliminary data.</text>
</comment>
<evidence type="ECO:0000313" key="8">
    <source>
        <dbReference type="Proteomes" id="UP000183245"/>
    </source>
</evidence>
<name>A0A1J5IJH2_9BACT</name>
<protein>
    <recommendedName>
        <fullName evidence="6">B12-binding domain-containing protein</fullName>
    </recommendedName>
</protein>
<dbReference type="PROSITE" id="PS51332">
    <property type="entry name" value="B12_BINDING"/>
    <property type="match status" value="1"/>
</dbReference>
<evidence type="ECO:0000256" key="4">
    <source>
        <dbReference type="ARBA" id="ARBA00023004"/>
    </source>
</evidence>
<proteinExistence type="predicted"/>
<dbReference type="AlphaFoldDB" id="A0A1J5IJH2"/>
<dbReference type="GO" id="GO:0046872">
    <property type="term" value="F:metal ion binding"/>
    <property type="evidence" value="ECO:0007669"/>
    <property type="project" value="UniProtKB-KW"/>
</dbReference>
<evidence type="ECO:0000256" key="5">
    <source>
        <dbReference type="ARBA" id="ARBA00023014"/>
    </source>
</evidence>
<dbReference type="SUPFAM" id="SSF52242">
    <property type="entry name" value="Cobalamin (vitamin B12)-binding domain"/>
    <property type="match status" value="1"/>
</dbReference>
<evidence type="ECO:0000256" key="3">
    <source>
        <dbReference type="ARBA" id="ARBA00022723"/>
    </source>
</evidence>
<dbReference type="GO" id="GO:0003824">
    <property type="term" value="F:catalytic activity"/>
    <property type="evidence" value="ECO:0007669"/>
    <property type="project" value="InterPro"/>
</dbReference>
<dbReference type="Gene3D" id="3.40.50.280">
    <property type="entry name" value="Cobalamin-binding domain"/>
    <property type="match status" value="1"/>
</dbReference>
<dbReference type="InterPro" id="IPR051198">
    <property type="entry name" value="BchE-like"/>
</dbReference>
<dbReference type="GO" id="GO:0031419">
    <property type="term" value="F:cobalamin binding"/>
    <property type="evidence" value="ECO:0007669"/>
    <property type="project" value="InterPro"/>
</dbReference>
<dbReference type="Pfam" id="PF02310">
    <property type="entry name" value="B12-binding"/>
    <property type="match status" value="1"/>
</dbReference>
<dbReference type="STRING" id="1817892.AUK40_06800"/>
<dbReference type="PANTHER" id="PTHR43409">
    <property type="entry name" value="ANAEROBIC MAGNESIUM-PROTOPORPHYRIN IX MONOMETHYL ESTER CYCLASE-RELATED"/>
    <property type="match status" value="1"/>
</dbReference>
<keyword evidence="3" id="KW-0479">Metal-binding</keyword>
<sequence>MTDPKLTSAPEEQERPPIERSAIAAEIRHRLDALPVDEQERVYFQRLLEHRLEGNHNLKIPDRLWEPEYARLPEQTDVLFYYPPLTERPLTRNSKGGTGPANLLLLGGALEREGYESIVVEGEYSGISLDQFLEVVRKTKPKHVCLSLTWGSAENGYQTAKAIKALYPGIIISAGGPQTHGLSEKILALEPAIDFVVEGSGETATVRIQQAISHGCSRPEDISAQIGDLPGVYSRFHTPGEATSNDPAEIVDTPCMGYDKVFFGLQNDPRSQILVQVLDSHGCTTTPACTMCGESARREAPRPGDPPHIQYRQPELLIRDMKNALESLPSDSRILYYGLGQNGFAREGFGRWIINLLELIYQTNNQRALQKNPYEVIVITTPMEIAQKNRLDLERLHIPDHLKATYEMVIRESCCTTPLQLFRALGGTMVFVGYESKHASMTSLLGKPGGRSDTWQRISTFAREVCAEADIQMWAGLITLGPFTTLEEYEETIDLITEFNTDTDEHFSIPMRQLLADLEIFPGTALDRSFDPGNPYFVPVSERESKKSDYLNLLLAHSKQTGNRTLYRLEDPVLAVIAHIIQRPIIEDCMRSGLDTLRDMYTQTPDENDGEYWERLKSLGYPYAEQKNPAQVKEYTRQQAARLNGDFARDVIEQVKKVFSSSSKKDTLNESISQLMNSYSPGMQRTSKYEELIDTFIQTNLITVHLSRLVPHAR</sequence>
<evidence type="ECO:0000256" key="1">
    <source>
        <dbReference type="ARBA" id="ARBA00001966"/>
    </source>
</evidence>
<dbReference type="EMBL" id="MNZT01000127">
    <property type="protein sequence ID" value="OIP94562.1"/>
    <property type="molecule type" value="Genomic_DNA"/>
</dbReference>
<dbReference type="InterPro" id="IPR006158">
    <property type="entry name" value="Cobalamin-bd"/>
</dbReference>
<organism evidence="7 8">
    <name type="scientific">Candidatus Wirthbacteria bacterium CG2_30_54_11</name>
    <dbReference type="NCBI Taxonomy" id="1817892"/>
    <lineage>
        <taxon>Bacteria</taxon>
        <taxon>Candidatus Wirthbacteria</taxon>
    </lineage>
</organism>
<keyword evidence="2" id="KW-0949">S-adenosyl-L-methionine</keyword>
<evidence type="ECO:0000313" key="7">
    <source>
        <dbReference type="EMBL" id="OIP94562.1"/>
    </source>
</evidence>
<comment type="cofactor">
    <cofactor evidence="1">
        <name>[4Fe-4S] cluster</name>
        <dbReference type="ChEBI" id="CHEBI:49883"/>
    </cofactor>
</comment>
<accession>A0A1J5IJH2</accession>
<keyword evidence="4" id="KW-0408">Iron</keyword>
<evidence type="ECO:0000256" key="2">
    <source>
        <dbReference type="ARBA" id="ARBA00022691"/>
    </source>
</evidence>
<dbReference type="GO" id="GO:0051536">
    <property type="term" value="F:iron-sulfur cluster binding"/>
    <property type="evidence" value="ECO:0007669"/>
    <property type="project" value="UniProtKB-KW"/>
</dbReference>
<keyword evidence="5" id="KW-0411">Iron-sulfur</keyword>
<dbReference type="SFLD" id="SFLDG01082">
    <property type="entry name" value="B12-binding_domain_containing"/>
    <property type="match status" value="1"/>
</dbReference>
<evidence type="ECO:0000259" key="6">
    <source>
        <dbReference type="PROSITE" id="PS51332"/>
    </source>
</evidence>
<feature type="domain" description="B12-binding" evidence="6">
    <location>
        <begin position="86"/>
        <end position="219"/>
    </location>
</feature>
<reference evidence="7" key="1">
    <citation type="journal article" date="2016" name="Environ. Microbiol.">
        <title>Genomic resolution of a cold subsurface aquifer community provides metabolic insights for novel microbes adapted to high CO concentrations.</title>
        <authorList>
            <person name="Probst A.J."/>
            <person name="Castelle C.J."/>
            <person name="Singh A."/>
            <person name="Brown C.T."/>
            <person name="Anantharaman K."/>
            <person name="Sharon I."/>
            <person name="Hug L.A."/>
            <person name="Burstein D."/>
            <person name="Emerson J.B."/>
            <person name="Thomas B.C."/>
            <person name="Banfield J.F."/>
        </authorList>
    </citation>
    <scope>NUCLEOTIDE SEQUENCE [LARGE SCALE GENOMIC DNA]</scope>
    <source>
        <strain evidence="7">CG2_30_54_11</strain>
    </source>
</reference>